<gene>
    <name evidence="1" type="ORF">DXA38_18910</name>
</gene>
<dbReference type="EMBL" id="QVEV01000040">
    <property type="protein sequence ID" value="RGC11213.1"/>
    <property type="molecule type" value="Genomic_DNA"/>
</dbReference>
<evidence type="ECO:0000313" key="2">
    <source>
        <dbReference type="Proteomes" id="UP000260025"/>
    </source>
</evidence>
<comment type="caution">
    <text evidence="1">The sequence shown here is derived from an EMBL/GenBank/DDBJ whole genome shotgun (WGS) entry which is preliminary data.</text>
</comment>
<protein>
    <submittedName>
        <fullName evidence="1">Uncharacterized protein</fullName>
    </submittedName>
</protein>
<dbReference type="RefSeq" id="WP_117444551.1">
    <property type="nucleotide sequence ID" value="NZ_JAJFEN010000035.1"/>
</dbReference>
<reference evidence="1 2" key="1">
    <citation type="submission" date="2018-08" db="EMBL/GenBank/DDBJ databases">
        <title>A genome reference for cultivated species of the human gut microbiota.</title>
        <authorList>
            <person name="Zou Y."/>
            <person name="Xue W."/>
            <person name="Luo G."/>
        </authorList>
    </citation>
    <scope>NUCLEOTIDE SEQUENCE [LARGE SCALE GENOMIC DNA]</scope>
    <source>
        <strain evidence="1 2">OF01-2LB</strain>
    </source>
</reference>
<proteinExistence type="predicted"/>
<accession>A0A3E2VKF8</accession>
<name>A0A3E2VKF8_CLOIN</name>
<sequence length="171" mass="19918">MNVEIGEVFPSAIEEEGTVMDVVDGEFVFIIKDEKWMEEECQAMKHNPLTLDFVYKYDIAVFLLTLEDAIDTSDFIFNVHDNEYPESLYRSFENGEGYGMTLYLIDGRNMVCAKRRVRLSQSMSNTISKYLAKQKQAMFMEEEFTCNLQGLQAAWEPFEMQKMALESETFK</sequence>
<organism evidence="1 2">
    <name type="scientific">Clostridium innocuum</name>
    <dbReference type="NCBI Taxonomy" id="1522"/>
    <lineage>
        <taxon>Bacteria</taxon>
        <taxon>Bacillati</taxon>
        <taxon>Bacillota</taxon>
        <taxon>Clostridia</taxon>
        <taxon>Eubacteriales</taxon>
        <taxon>Clostridiaceae</taxon>
        <taxon>Clostridium</taxon>
    </lineage>
</organism>
<dbReference type="Proteomes" id="UP000260025">
    <property type="component" value="Unassembled WGS sequence"/>
</dbReference>
<dbReference type="OrthoDB" id="1767496at2"/>
<dbReference type="AlphaFoldDB" id="A0A3E2VKF8"/>
<evidence type="ECO:0000313" key="1">
    <source>
        <dbReference type="EMBL" id="RGC11213.1"/>
    </source>
</evidence>